<reference evidence="3" key="3">
    <citation type="submission" date="2020-10" db="UniProtKB">
        <authorList>
            <consortium name="WormBaseParasite"/>
        </authorList>
    </citation>
    <scope>IDENTIFICATION</scope>
</reference>
<name>A0A068W754_ECHGR</name>
<dbReference type="AlphaFoldDB" id="A0A068W754"/>
<reference evidence="1" key="2">
    <citation type="submission" date="2014-06" db="EMBL/GenBank/DDBJ databases">
        <authorList>
            <person name="Aslett M."/>
        </authorList>
    </citation>
    <scope>NUCLEOTIDE SEQUENCE</scope>
</reference>
<dbReference type="Proteomes" id="UP000492820">
    <property type="component" value="Unassembled WGS sequence"/>
</dbReference>
<evidence type="ECO:0000313" key="3">
    <source>
        <dbReference type="WBParaSite" id="EgrG_002011600"/>
    </source>
</evidence>
<protein>
    <submittedName>
        <fullName evidence="3">Ovule protein</fullName>
    </submittedName>
</protein>
<reference evidence="1 2" key="1">
    <citation type="journal article" date="2013" name="Nature">
        <title>The genomes of four tapeworm species reveal adaptations to parasitism.</title>
        <authorList>
            <person name="Tsai I.J."/>
            <person name="Zarowiecki M."/>
            <person name="Holroyd N."/>
            <person name="Garciarrubio A."/>
            <person name="Sanchez-Flores A."/>
            <person name="Brooks K.L."/>
            <person name="Tracey A."/>
            <person name="Bobes R.J."/>
            <person name="Fragoso G."/>
            <person name="Sciutto E."/>
            <person name="Aslett M."/>
            <person name="Beasley H."/>
            <person name="Bennett H.M."/>
            <person name="Cai J."/>
            <person name="Camicia F."/>
            <person name="Clark R."/>
            <person name="Cucher M."/>
            <person name="De Silva N."/>
            <person name="Day T.A."/>
            <person name="Deplazes P."/>
            <person name="Estrada K."/>
            <person name="Fernandez C."/>
            <person name="Holland P.W."/>
            <person name="Hou J."/>
            <person name="Hu S."/>
            <person name="Huckvale T."/>
            <person name="Hung S.S."/>
            <person name="Kamenetzky L."/>
            <person name="Keane J.A."/>
            <person name="Kiss F."/>
            <person name="Koziol U."/>
            <person name="Lambert O."/>
            <person name="Liu K."/>
            <person name="Luo X."/>
            <person name="Luo Y."/>
            <person name="Macchiaroli N."/>
            <person name="Nichol S."/>
            <person name="Paps J."/>
            <person name="Parkinson J."/>
            <person name="Pouchkina-Stantcheva N."/>
            <person name="Riddiford N."/>
            <person name="Rosenzvit M."/>
            <person name="Salinas G."/>
            <person name="Wasmuth J.D."/>
            <person name="Zamanian M."/>
            <person name="Zheng Y."/>
            <person name="Cai X."/>
            <person name="Soberon X."/>
            <person name="Olson P.D."/>
            <person name="Laclette J.P."/>
            <person name="Brehm K."/>
            <person name="Berriman M."/>
            <person name="Garciarrubio A."/>
            <person name="Bobes R.J."/>
            <person name="Fragoso G."/>
            <person name="Sanchez-Flores A."/>
            <person name="Estrada K."/>
            <person name="Cevallos M.A."/>
            <person name="Morett E."/>
            <person name="Gonzalez V."/>
            <person name="Portillo T."/>
            <person name="Ochoa-Leyva A."/>
            <person name="Jose M.V."/>
            <person name="Sciutto E."/>
            <person name="Landa A."/>
            <person name="Jimenez L."/>
            <person name="Valdes V."/>
            <person name="Carrero J.C."/>
            <person name="Larralde C."/>
            <person name="Morales-Montor J."/>
            <person name="Limon-Lason J."/>
            <person name="Soberon X."/>
            <person name="Laclette J.P."/>
        </authorList>
    </citation>
    <scope>NUCLEOTIDE SEQUENCE [LARGE SCALE GENOMIC DNA]</scope>
</reference>
<sequence>MNGDFEHQVTGNGHFAATEVKLQEQKATLKYNMFKGLKMEIKSCRLLIKKLFDTLFTPPGAVSQLVQWFILDLRPS</sequence>
<evidence type="ECO:0000313" key="1">
    <source>
        <dbReference type="EMBL" id="CDS14987.1"/>
    </source>
</evidence>
<accession>A0A068W754</accession>
<proteinExistence type="predicted"/>
<gene>
    <name evidence="1" type="ORF">EgrG_002011600</name>
</gene>
<dbReference type="EMBL" id="LK028576">
    <property type="protein sequence ID" value="CDS14987.1"/>
    <property type="molecule type" value="Genomic_DNA"/>
</dbReference>
<organism evidence="1">
    <name type="scientific">Echinococcus granulosus</name>
    <name type="common">Hydatid tapeworm</name>
    <dbReference type="NCBI Taxonomy" id="6210"/>
    <lineage>
        <taxon>Eukaryota</taxon>
        <taxon>Metazoa</taxon>
        <taxon>Spiralia</taxon>
        <taxon>Lophotrochozoa</taxon>
        <taxon>Platyhelminthes</taxon>
        <taxon>Cestoda</taxon>
        <taxon>Eucestoda</taxon>
        <taxon>Cyclophyllidea</taxon>
        <taxon>Taeniidae</taxon>
        <taxon>Echinococcus</taxon>
        <taxon>Echinococcus granulosus group</taxon>
    </lineage>
</organism>
<evidence type="ECO:0000313" key="2">
    <source>
        <dbReference type="Proteomes" id="UP000492820"/>
    </source>
</evidence>
<dbReference type="WBParaSite" id="EgrG_002011600">
    <property type="protein sequence ID" value="EgrG_002011600"/>
    <property type="gene ID" value="EgrG_002011600"/>
</dbReference>